<dbReference type="Proteomes" id="UP000030106">
    <property type="component" value="Unassembled WGS sequence"/>
</dbReference>
<dbReference type="EMBL" id="ANFO01001025">
    <property type="protein sequence ID" value="KGQ04679.1"/>
    <property type="molecule type" value="Genomic_DNA"/>
</dbReference>
<gene>
    <name evidence="2" type="ORF">BBAD15_g10066</name>
</gene>
<evidence type="ECO:0000313" key="3">
    <source>
        <dbReference type="Proteomes" id="UP000030106"/>
    </source>
</evidence>
<organism evidence="2 3">
    <name type="scientific">Beauveria bassiana D1-5</name>
    <dbReference type="NCBI Taxonomy" id="1245745"/>
    <lineage>
        <taxon>Eukaryota</taxon>
        <taxon>Fungi</taxon>
        <taxon>Dikarya</taxon>
        <taxon>Ascomycota</taxon>
        <taxon>Pezizomycotina</taxon>
        <taxon>Sordariomycetes</taxon>
        <taxon>Hypocreomycetidae</taxon>
        <taxon>Hypocreales</taxon>
        <taxon>Cordycipitaceae</taxon>
        <taxon>Beauveria</taxon>
    </lineage>
</organism>
<dbReference type="AlphaFoldDB" id="A0A0A2VVC4"/>
<comment type="caution">
    <text evidence="2">The sequence shown here is derived from an EMBL/GenBank/DDBJ whole genome shotgun (WGS) entry which is preliminary data.</text>
</comment>
<feature type="compositionally biased region" description="Polar residues" evidence="1">
    <location>
        <begin position="177"/>
        <end position="186"/>
    </location>
</feature>
<sequence>MAMAMASAIAIVVIDLYLFRHLARLHIFGPSRHLSPLLFPRLGPTPQNPKTPCPLQLRLFQSRLAPAPAPGSSALRQDTGKGAAPFTSQPLPRRLVTDGYASRSARKLHRSGLSVLTTNYPTVHASSTLSVRSREHTDVHPALTVQYHTFDKMHIASQNWCLCFVANCILLASSSDTAGATQSPINSYKHASRRRRPSPELFDKA</sequence>
<reference evidence="2 3" key="1">
    <citation type="submission" date="2012-10" db="EMBL/GenBank/DDBJ databases">
        <title>Genome sequencing and analysis of entomopathogenic fungi Beauveria bassiana D1-5.</title>
        <authorList>
            <person name="Li Q."/>
            <person name="Wang L."/>
            <person name="Zhang Z."/>
            <person name="Wang Q."/>
            <person name="Ren J."/>
            <person name="Wang M."/>
            <person name="Xu W."/>
            <person name="Wang J."/>
            <person name="Lu Y."/>
            <person name="Du Q."/>
            <person name="Sun Z."/>
        </authorList>
    </citation>
    <scope>NUCLEOTIDE SEQUENCE [LARGE SCALE GENOMIC DNA]</scope>
    <source>
        <strain evidence="2 3">D1-5</strain>
    </source>
</reference>
<name>A0A0A2VVC4_BEABA</name>
<dbReference type="HOGENOM" id="CLU_1337303_0_0_1"/>
<proteinExistence type="predicted"/>
<accession>A0A0A2VVC4</accession>
<evidence type="ECO:0000256" key="1">
    <source>
        <dbReference type="SAM" id="MobiDB-lite"/>
    </source>
</evidence>
<feature type="region of interest" description="Disordered" evidence="1">
    <location>
        <begin position="67"/>
        <end position="91"/>
    </location>
</feature>
<feature type="region of interest" description="Disordered" evidence="1">
    <location>
        <begin position="177"/>
        <end position="205"/>
    </location>
</feature>
<protein>
    <submittedName>
        <fullName evidence="2">Uncharacterized protein</fullName>
    </submittedName>
</protein>
<evidence type="ECO:0000313" key="2">
    <source>
        <dbReference type="EMBL" id="KGQ04679.1"/>
    </source>
</evidence>